<dbReference type="VEuPathDB" id="FungiDB:PV10_06398"/>
<dbReference type="InterPro" id="IPR007219">
    <property type="entry name" value="XnlR_reg_dom"/>
</dbReference>
<organism evidence="9 10">
    <name type="scientific">Exophiala mesophila</name>
    <name type="common">Black yeast-like fungus</name>
    <dbReference type="NCBI Taxonomy" id="212818"/>
    <lineage>
        <taxon>Eukaryota</taxon>
        <taxon>Fungi</taxon>
        <taxon>Dikarya</taxon>
        <taxon>Ascomycota</taxon>
        <taxon>Pezizomycotina</taxon>
        <taxon>Eurotiomycetes</taxon>
        <taxon>Chaetothyriomycetidae</taxon>
        <taxon>Chaetothyriales</taxon>
        <taxon>Herpotrichiellaceae</taxon>
        <taxon>Exophiala</taxon>
    </lineage>
</organism>
<comment type="similarity">
    <text evidence="2">Belongs to the FAD-binding monooxygenase family.</text>
</comment>
<dbReference type="GO" id="GO:0008270">
    <property type="term" value="F:zinc ion binding"/>
    <property type="evidence" value="ECO:0007669"/>
    <property type="project" value="InterPro"/>
</dbReference>
<evidence type="ECO:0000256" key="1">
    <source>
        <dbReference type="ARBA" id="ARBA00001974"/>
    </source>
</evidence>
<dbReference type="PANTHER" id="PTHR42877:SF7">
    <property type="entry name" value="FLAVIN-BINDING MONOOXYGENASE-RELATED"/>
    <property type="match status" value="1"/>
</dbReference>
<reference evidence="9 10" key="1">
    <citation type="submission" date="2017-03" db="EMBL/GenBank/DDBJ databases">
        <title>Genomes of endolithic fungi from Antarctica.</title>
        <authorList>
            <person name="Coleine C."/>
            <person name="Masonjones S."/>
            <person name="Stajich J.E."/>
        </authorList>
    </citation>
    <scope>NUCLEOTIDE SEQUENCE [LARGE SCALE GENOMIC DNA]</scope>
    <source>
        <strain evidence="9 10">CCFEE 6314</strain>
    </source>
</reference>
<feature type="domain" description="Xylanolytic transcriptional activator regulatory" evidence="8">
    <location>
        <begin position="305"/>
        <end position="380"/>
    </location>
</feature>
<evidence type="ECO:0000256" key="4">
    <source>
        <dbReference type="ARBA" id="ARBA00022827"/>
    </source>
</evidence>
<evidence type="ECO:0000256" key="3">
    <source>
        <dbReference type="ARBA" id="ARBA00022630"/>
    </source>
</evidence>
<dbReference type="Pfam" id="PF04082">
    <property type="entry name" value="Fungal_trans"/>
    <property type="match status" value="1"/>
</dbReference>
<evidence type="ECO:0000313" key="9">
    <source>
        <dbReference type="EMBL" id="RVX73617.1"/>
    </source>
</evidence>
<dbReference type="CDD" id="cd12148">
    <property type="entry name" value="fungal_TF_MHR"/>
    <property type="match status" value="1"/>
</dbReference>
<keyword evidence="3" id="KW-0285">Flavoprotein</keyword>
<evidence type="ECO:0000256" key="6">
    <source>
        <dbReference type="ARBA" id="ARBA00023242"/>
    </source>
</evidence>
<dbReference type="Proteomes" id="UP000288859">
    <property type="component" value="Unassembled WGS sequence"/>
</dbReference>
<comment type="cofactor">
    <cofactor evidence="1">
        <name>FAD</name>
        <dbReference type="ChEBI" id="CHEBI:57692"/>
    </cofactor>
</comment>
<evidence type="ECO:0000313" key="10">
    <source>
        <dbReference type="Proteomes" id="UP000288859"/>
    </source>
</evidence>
<protein>
    <recommendedName>
        <fullName evidence="8">Xylanolytic transcriptional activator regulatory domain-containing protein</fullName>
    </recommendedName>
</protein>
<keyword evidence="4" id="KW-0274">FAD</keyword>
<evidence type="ECO:0000259" key="8">
    <source>
        <dbReference type="SMART" id="SM00906"/>
    </source>
</evidence>
<dbReference type="GO" id="GO:0003677">
    <property type="term" value="F:DNA binding"/>
    <property type="evidence" value="ECO:0007669"/>
    <property type="project" value="InterPro"/>
</dbReference>
<dbReference type="GO" id="GO:0050660">
    <property type="term" value="F:flavin adenine dinucleotide binding"/>
    <property type="evidence" value="ECO:0007669"/>
    <property type="project" value="InterPro"/>
</dbReference>
<keyword evidence="5" id="KW-0560">Oxidoreductase</keyword>
<keyword evidence="6" id="KW-0539">Nucleus</keyword>
<name>A0A438NCW8_EXOME</name>
<dbReference type="VEuPathDB" id="FungiDB:PV10_06397"/>
<evidence type="ECO:0000256" key="7">
    <source>
        <dbReference type="SAM" id="MobiDB-lite"/>
    </source>
</evidence>
<dbReference type="Gene3D" id="3.50.50.60">
    <property type="entry name" value="FAD/NAD(P)-binding domain"/>
    <property type="match status" value="2"/>
</dbReference>
<dbReference type="SUPFAM" id="SSF51905">
    <property type="entry name" value="FAD/NAD(P)-binding domain"/>
    <property type="match status" value="3"/>
</dbReference>
<comment type="caution">
    <text evidence="9">The sequence shown here is derived from an EMBL/GenBank/DDBJ whole genome shotgun (WGS) entry which is preliminary data.</text>
</comment>
<dbReference type="InterPro" id="IPR036188">
    <property type="entry name" value="FAD/NAD-bd_sf"/>
</dbReference>
<dbReference type="SMART" id="SM00906">
    <property type="entry name" value="Fungal_trans"/>
    <property type="match status" value="1"/>
</dbReference>
<dbReference type="InterPro" id="IPR020946">
    <property type="entry name" value="Flavin_mOase-like"/>
</dbReference>
<evidence type="ECO:0000256" key="5">
    <source>
        <dbReference type="ARBA" id="ARBA00023002"/>
    </source>
</evidence>
<dbReference type="Pfam" id="PF00743">
    <property type="entry name" value="FMO-like"/>
    <property type="match status" value="1"/>
</dbReference>
<gene>
    <name evidence="9" type="ORF">B0A52_02507</name>
</gene>
<sequence>MLATEEKSDVMRLDASPVPIAEPSEPSVSKYDIVEALSRKSRSRRSTTEVNSTAPVVPAERHDDHVPPPQRPSGSQGPVTWTPRPHTTYVDDSASEDAVNQQLMERGLVEFFQHGISSSSWSFFDQPAAARMCYIGTPVSNLAFLVSQERDGDVNSNLHFPIPQIHRVLPWKPDSQSLPLQLRADSGSALSSLPQGDVRDALVDAFFDEIHPGFPVVDESEFRQSYAQKDAPPPLLLLQSILLVGAHVCQHPKVAQARSLVKAALFQRAKTLWDLRFENDRVTLVQAALLFSWHVENADTVSANSYYWISVACGIAFGLGMHRNLAATSTSVMPQSARNLFRRIWWTLFQASVLSSLDHGRPLLIRNDDVDQPPLTDQDLVETAGSMNQKIELSYFLHNSSIRKAGVLQDTSQIDARLAEWLLACPDGDGFYMLQLRLHYNIILLQLHRAVIQQSHEVNHHQSLELCNSAAESLVSTLSAICYTGAIRRCYFTGLTAIMAVGIHFSGALRLAIEKKSKLLTLQAQARLEGCFPIMKQMAPFWSTASAAMRLFQHILDGAKSRMATQFAVEQQLDETIDPGEHDSVNQNWEYIFSTLYPSATEPLWAFPAAGPEFGTESDRSADLARLAPDHIALLEYDDYVEDSQPEKYNVKHLADFGWLATAERPGIPNPRTAVGNNEAASDLLTNVDIQIYEKNDDVGGTWLENRYPGCACDIPSVSYQFTWERNPRWSQYYSSSREIWEYLRRIVDKYQLRKYVKFNHTVTNAAWNEEQGVWRLRVKDATGAEFDDTCDVLINGSGHLNNWKWPDIKGLHSFRGTLQHSAHYDESIDLTGKRVAVIGMGSSGIQITANIAPKVKKLYTWIRSPTWVTAGFAQKYAGPTGGNFGYSEEVKDQLEENPELALKYSKMVESELNKRFRFIIKGTPENAAARQYAVDEMTRRLKGRPDILEALLPKTFEVGCRRPTPGEGFLEALTQENVTVFTEQLSEVDEMGFVDAQGEHHDVDVIICATGFDTTWMPRFPITANGYSVHELWKQSINSYLSIGVPHSELFPIHLQLNVPNYFTVSGPYGPHGLGSFLPMLEVIIRNFIKVIQKIQRENIKSVTPKVQAAEALTEHAELFLARTAWSSGCVSWFKQGRADGQLCMFPASRLSFIEIMEEPRYEDYEIVYREINMWAFLGNGFSTRQSDGRDLSYYLGLLKEGDVEQDLEDELRSVGLAPAINGQI</sequence>
<dbReference type="EMBL" id="NAJM01000007">
    <property type="protein sequence ID" value="RVX73617.1"/>
    <property type="molecule type" value="Genomic_DNA"/>
</dbReference>
<feature type="compositionally biased region" description="Basic and acidic residues" evidence="7">
    <location>
        <begin position="1"/>
        <end position="12"/>
    </location>
</feature>
<proteinExistence type="inferred from homology"/>
<dbReference type="OrthoDB" id="74360at2759"/>
<dbReference type="GO" id="GO:0004499">
    <property type="term" value="F:N,N-dimethylaniline monooxygenase activity"/>
    <property type="evidence" value="ECO:0007669"/>
    <property type="project" value="InterPro"/>
</dbReference>
<evidence type="ECO:0000256" key="2">
    <source>
        <dbReference type="ARBA" id="ARBA00010139"/>
    </source>
</evidence>
<dbReference type="AlphaFoldDB" id="A0A438NCW8"/>
<feature type="region of interest" description="Disordered" evidence="7">
    <location>
        <begin position="1"/>
        <end position="98"/>
    </location>
</feature>
<dbReference type="PANTHER" id="PTHR42877">
    <property type="entry name" value="L-ORNITHINE N(5)-MONOOXYGENASE-RELATED"/>
    <property type="match status" value="1"/>
</dbReference>
<dbReference type="InterPro" id="IPR051209">
    <property type="entry name" value="FAD-bind_Monooxygenase_sf"/>
</dbReference>
<accession>A0A438NCW8</accession>
<dbReference type="GO" id="GO:0050661">
    <property type="term" value="F:NADP binding"/>
    <property type="evidence" value="ECO:0007669"/>
    <property type="project" value="InterPro"/>
</dbReference>
<dbReference type="GO" id="GO:0006351">
    <property type="term" value="P:DNA-templated transcription"/>
    <property type="evidence" value="ECO:0007669"/>
    <property type="project" value="InterPro"/>
</dbReference>